<accession>A0A8G1A5D7</accession>
<dbReference type="Proteomes" id="UP000826709">
    <property type="component" value="Chromosome"/>
</dbReference>
<gene>
    <name evidence="2" type="ORF">E2N92_04675</name>
</gene>
<name>A0A8G1A5D7_9EURY</name>
<feature type="domain" description="Insertion element IS402-like" evidence="1">
    <location>
        <begin position="18"/>
        <end position="89"/>
    </location>
</feature>
<dbReference type="KEGG" id="mfk:E2N92_04675"/>
<dbReference type="InterPro" id="IPR025161">
    <property type="entry name" value="IS402-like_dom"/>
</dbReference>
<evidence type="ECO:0000313" key="2">
    <source>
        <dbReference type="EMBL" id="QYZ80397.1"/>
    </source>
</evidence>
<dbReference type="PANTHER" id="PTHR46637:SF1">
    <property type="entry name" value="BLL5188 PROTEIN"/>
    <property type="match status" value="1"/>
</dbReference>
<evidence type="ECO:0000313" key="3">
    <source>
        <dbReference type="Proteomes" id="UP000826709"/>
    </source>
</evidence>
<proteinExistence type="predicted"/>
<reference evidence="2" key="2">
    <citation type="submission" date="2019-03" db="EMBL/GenBank/DDBJ databases">
        <authorList>
            <person name="Chen S.-C."/>
            <person name="Wu S.-Y."/>
            <person name="Lai M.-C."/>
        </authorList>
    </citation>
    <scope>NUCLEOTIDE SEQUENCE</scope>
    <source>
        <strain evidence="2">ML15</strain>
    </source>
</reference>
<organism evidence="2 3">
    <name type="scientific">Methanofollis formosanus</name>
    <dbReference type="NCBI Taxonomy" id="299308"/>
    <lineage>
        <taxon>Archaea</taxon>
        <taxon>Methanobacteriati</taxon>
        <taxon>Methanobacteriota</taxon>
        <taxon>Stenosarchaea group</taxon>
        <taxon>Methanomicrobia</taxon>
        <taxon>Methanomicrobiales</taxon>
        <taxon>Methanomicrobiaceae</taxon>
        <taxon>Methanofollis</taxon>
    </lineage>
</organism>
<protein>
    <submittedName>
        <fullName evidence="2">Transposase</fullName>
    </submittedName>
</protein>
<dbReference type="Pfam" id="PF13340">
    <property type="entry name" value="DUF4096"/>
    <property type="match status" value="1"/>
</dbReference>
<dbReference type="AlphaFoldDB" id="A0A8G1A5D7"/>
<sequence>MINHIGLNLYIVAFSEIDDSLWSIISDYLPPQKPPTGRPRSDLRLLMNGILFVLTTGCTWSDVPEKYGTKSTVHRFHQYLCEKSAYQAIFFDLLQRGYDLKIVDLSHCSIDTKSIPAKKGVSSDLMAIRK</sequence>
<evidence type="ECO:0000259" key="1">
    <source>
        <dbReference type="Pfam" id="PF13340"/>
    </source>
</evidence>
<dbReference type="PANTHER" id="PTHR46637">
    <property type="entry name" value="TIS1421-TRANSPOSASE PROTEIN A"/>
    <property type="match status" value="1"/>
</dbReference>
<keyword evidence="3" id="KW-1185">Reference proteome</keyword>
<reference evidence="2" key="1">
    <citation type="journal article" date="2005" name="Int. J. Syst. Evol. Microbiol.">
        <title>Methanofollis formosanus sp. nov., isolated from a fish pond.</title>
        <authorList>
            <person name="Wu S.Y."/>
            <person name="Chen S.C."/>
            <person name="Lai M.C."/>
        </authorList>
    </citation>
    <scope>NUCLEOTIDE SEQUENCE</scope>
    <source>
        <strain evidence="2">ML15</strain>
    </source>
</reference>
<dbReference type="EMBL" id="CP037968">
    <property type="protein sequence ID" value="QYZ80397.1"/>
    <property type="molecule type" value="Genomic_DNA"/>
</dbReference>
<dbReference type="InterPro" id="IPR052909">
    <property type="entry name" value="Transposase_6_like"/>
</dbReference>